<dbReference type="EMBL" id="WWBZ02000022">
    <property type="protein sequence ID" value="KAF4308761.1"/>
    <property type="molecule type" value="Genomic_DNA"/>
</dbReference>
<dbReference type="OrthoDB" id="3919141at2759"/>
<evidence type="ECO:0000256" key="1">
    <source>
        <dbReference type="SAM" id="MobiDB-lite"/>
    </source>
</evidence>
<comment type="caution">
    <text evidence="2">The sequence shown here is derived from an EMBL/GenBank/DDBJ whole genome shotgun (WGS) entry which is preliminary data.</text>
</comment>
<name>A0A8H4IX09_9PEZI</name>
<dbReference type="Proteomes" id="UP000572817">
    <property type="component" value="Unassembled WGS sequence"/>
</dbReference>
<feature type="compositionally biased region" description="Low complexity" evidence="1">
    <location>
        <begin position="97"/>
        <end position="115"/>
    </location>
</feature>
<dbReference type="AlphaFoldDB" id="A0A8H4IX09"/>
<evidence type="ECO:0000313" key="3">
    <source>
        <dbReference type="Proteomes" id="UP000572817"/>
    </source>
</evidence>
<sequence length="162" mass="17289">MCCEEQHICAHCGYLISSHIDRCRFACTSRNPGTEIGIHADDWCPEGEWIVEEFMHTDDGACPKCSNTNLRVFPVDGLSGEVVHPPMALPKSGGGEAADPTAPASPSGSDASASTDDAKVAQKSVGLVSGWRKRVRNMVNGTRLAGVTGKRKVSDEPCHQQP</sequence>
<accession>A0A8H4IX09</accession>
<feature type="region of interest" description="Disordered" evidence="1">
    <location>
        <begin position="142"/>
        <end position="162"/>
    </location>
</feature>
<gene>
    <name evidence="2" type="ORF">GTA08_BOTSDO03949</name>
</gene>
<feature type="region of interest" description="Disordered" evidence="1">
    <location>
        <begin position="84"/>
        <end position="126"/>
    </location>
</feature>
<feature type="compositionally biased region" description="Basic and acidic residues" evidence="1">
    <location>
        <begin position="152"/>
        <end position="162"/>
    </location>
</feature>
<evidence type="ECO:0000313" key="2">
    <source>
        <dbReference type="EMBL" id="KAF4308761.1"/>
    </source>
</evidence>
<reference evidence="2" key="1">
    <citation type="submission" date="2020-04" db="EMBL/GenBank/DDBJ databases">
        <title>Genome Assembly and Annotation of Botryosphaeria dothidea sdau 11-99, a Latent Pathogen of Apple Fruit Ring Rot in China.</title>
        <authorList>
            <person name="Yu C."/>
            <person name="Diao Y."/>
            <person name="Lu Q."/>
            <person name="Zhao J."/>
            <person name="Cui S."/>
            <person name="Peng C."/>
            <person name="He B."/>
            <person name="Liu H."/>
        </authorList>
    </citation>
    <scope>NUCLEOTIDE SEQUENCE [LARGE SCALE GENOMIC DNA]</scope>
    <source>
        <strain evidence="2">Sdau11-99</strain>
    </source>
</reference>
<proteinExistence type="predicted"/>
<keyword evidence="3" id="KW-1185">Reference proteome</keyword>
<organism evidence="2 3">
    <name type="scientific">Botryosphaeria dothidea</name>
    <dbReference type="NCBI Taxonomy" id="55169"/>
    <lineage>
        <taxon>Eukaryota</taxon>
        <taxon>Fungi</taxon>
        <taxon>Dikarya</taxon>
        <taxon>Ascomycota</taxon>
        <taxon>Pezizomycotina</taxon>
        <taxon>Dothideomycetes</taxon>
        <taxon>Dothideomycetes incertae sedis</taxon>
        <taxon>Botryosphaeriales</taxon>
        <taxon>Botryosphaeriaceae</taxon>
        <taxon>Botryosphaeria</taxon>
    </lineage>
</organism>
<protein>
    <submittedName>
        <fullName evidence="2">Uncharacterized protein</fullName>
    </submittedName>
</protein>